<dbReference type="EMBL" id="SRYA01000001">
    <property type="protein sequence ID" value="TGY98357.1"/>
    <property type="molecule type" value="Genomic_DNA"/>
</dbReference>
<proteinExistence type="predicted"/>
<comment type="caution">
    <text evidence="1">The sequence shown here is derived from an EMBL/GenBank/DDBJ whole genome shotgun (WGS) entry which is preliminary data.</text>
</comment>
<reference evidence="1" key="1">
    <citation type="submission" date="2019-04" db="EMBL/GenBank/DDBJ databases">
        <title>Microbes associate with the intestines of laboratory mice.</title>
        <authorList>
            <person name="Navarre W."/>
            <person name="Wong E."/>
            <person name="Huang K."/>
            <person name="Tropini C."/>
            <person name="Ng K."/>
            <person name="Yu B."/>
        </authorList>
    </citation>
    <scope>NUCLEOTIDE SEQUENCE</scope>
    <source>
        <strain evidence="1">NM01_1-7b</strain>
    </source>
</reference>
<protein>
    <submittedName>
        <fullName evidence="1">Spore coat protein CotH</fullName>
    </submittedName>
</protein>
<dbReference type="Proteomes" id="UP000304953">
    <property type="component" value="Unassembled WGS sequence"/>
</dbReference>
<accession>A0AC61S237</accession>
<gene>
    <name evidence="1" type="ORF">E5329_00860</name>
</gene>
<evidence type="ECO:0000313" key="2">
    <source>
        <dbReference type="Proteomes" id="UP000304953"/>
    </source>
</evidence>
<name>A0AC61S237_9FIRM</name>
<evidence type="ECO:0000313" key="1">
    <source>
        <dbReference type="EMBL" id="TGY98357.1"/>
    </source>
</evidence>
<keyword evidence="2" id="KW-1185">Reference proteome</keyword>
<sequence>MSTHKHFDKICCVVLAVSLLLTVLFMNAESFGVPKASAVMGYEKKLFDASTVHTIDIVMDDWDEFLANCKSEEYYTCSVVIDNDAYKNVAIRGKGNTSLTQVESYGNDRYSFKLEFDHYDSTNTYYGLDKLCLNNIIQDNTYMKDYLSYQMMADMGVASPLCSYVYLRVNGEDWGLYLAVEGIEESFLQRNYGNDYGQLYKPDSQNMGGQTPGGDAPNTGGQTPGKGGRGNGSEDVLLKYIDDEIDSYENIFKNAKTDSSDSEKERLIAALKKLNSGEDLANTVDIEKVIRYFVVHNFVLNFDSYTGSMIHNYYLYEKDGQMQMIPWDYNIAFGGFESAGGASNLVNYPIDSPVSGGNVEDRPMISWIFADEEYTELYHQYFAEFISEYFDSDYFTEMMDNVSSMIAPFVEKDPTKFCTYEEFEKGVSTLKEFCLLRAESITGQLNGTIGLTSDTQKSDTLVDAGDLQITDMGSMNHAMGGRGMEQPVSNMGGDRKLPQGEVSNGETPELPRNNEEGDANGQMQNSGENGMPSENSMPGEMGQMGESGHTTANLAVSWTWAGISAGVLVLGIVAAALFKRRKIGS</sequence>
<organism evidence="1 2">
    <name type="scientific">Petralouisia muris</name>
    <dbReference type="NCBI Taxonomy" id="3032872"/>
    <lineage>
        <taxon>Bacteria</taxon>
        <taxon>Bacillati</taxon>
        <taxon>Bacillota</taxon>
        <taxon>Clostridia</taxon>
        <taxon>Lachnospirales</taxon>
        <taxon>Lachnospiraceae</taxon>
        <taxon>Petralouisia</taxon>
    </lineage>
</organism>